<name>A0A7V3ZWK6_UNCW3</name>
<protein>
    <submittedName>
        <fullName evidence="1">Uncharacterized protein</fullName>
    </submittedName>
</protein>
<accession>A0A7V3ZWK6</accession>
<dbReference type="EMBL" id="DTDJ01000012">
    <property type="protein sequence ID" value="HGL16928.1"/>
    <property type="molecule type" value="Genomic_DNA"/>
</dbReference>
<reference evidence="1" key="1">
    <citation type="journal article" date="2020" name="mSystems">
        <title>Genome- and Community-Level Interaction Insights into Carbon Utilization and Element Cycling Functions of Hydrothermarchaeota in Hydrothermal Sediment.</title>
        <authorList>
            <person name="Zhou Z."/>
            <person name="Liu Y."/>
            <person name="Xu W."/>
            <person name="Pan J."/>
            <person name="Luo Z.H."/>
            <person name="Li M."/>
        </authorList>
    </citation>
    <scope>NUCLEOTIDE SEQUENCE [LARGE SCALE GENOMIC DNA]</scope>
    <source>
        <strain evidence="1">SpSt-69</strain>
    </source>
</reference>
<sequence length="143" mass="16586">MRFNESWKGDLKEVWMSSKTTLNYESFGEDEVGKYFVVTIRGRLPLGELSLNAIEIKENGERVTAEIYPESIENDDPKADLFALKVYSLLTKDDIKANVREFIGAFFDSDFRFKNLKSFSKGRFYIYLEKNGEEIVGNELTIR</sequence>
<organism evidence="1">
    <name type="scientific">candidate division WOR-3 bacterium</name>
    <dbReference type="NCBI Taxonomy" id="2052148"/>
    <lineage>
        <taxon>Bacteria</taxon>
        <taxon>Bacteria division WOR-3</taxon>
    </lineage>
</organism>
<comment type="caution">
    <text evidence="1">The sequence shown here is derived from an EMBL/GenBank/DDBJ whole genome shotgun (WGS) entry which is preliminary data.</text>
</comment>
<proteinExistence type="predicted"/>
<evidence type="ECO:0000313" key="1">
    <source>
        <dbReference type="EMBL" id="HGL16928.1"/>
    </source>
</evidence>
<gene>
    <name evidence="1" type="ORF">ENU66_01110</name>
</gene>
<dbReference type="AlphaFoldDB" id="A0A7V3ZWK6"/>